<feature type="transmembrane region" description="Helical" evidence="7">
    <location>
        <begin position="147"/>
        <end position="163"/>
    </location>
</feature>
<feature type="transmembrane region" description="Helical" evidence="7">
    <location>
        <begin position="82"/>
        <end position="103"/>
    </location>
</feature>
<feature type="transmembrane region" description="Helical" evidence="7">
    <location>
        <begin position="357"/>
        <end position="379"/>
    </location>
</feature>
<evidence type="ECO:0000256" key="3">
    <source>
        <dbReference type="ARBA" id="ARBA00022475"/>
    </source>
</evidence>
<comment type="subcellular location">
    <subcellularLocation>
        <location evidence="1">Cell membrane</location>
        <topology evidence="1">Multi-pass membrane protein</topology>
    </subcellularLocation>
</comment>
<organism evidence="8 9">
    <name type="scientific">Aeromonas veronii</name>
    <dbReference type="NCBI Taxonomy" id="654"/>
    <lineage>
        <taxon>Bacteria</taxon>
        <taxon>Pseudomonadati</taxon>
        <taxon>Pseudomonadota</taxon>
        <taxon>Gammaproteobacteria</taxon>
        <taxon>Aeromonadales</taxon>
        <taxon>Aeromonadaceae</taxon>
        <taxon>Aeromonas</taxon>
    </lineage>
</organism>
<dbReference type="PANTHER" id="PTHR30250:SF10">
    <property type="entry name" value="LIPOPOLYSACCHARIDE BIOSYNTHESIS PROTEIN WZXC"/>
    <property type="match status" value="1"/>
</dbReference>
<dbReference type="AlphaFoldDB" id="A0A653KTN4"/>
<evidence type="ECO:0000256" key="5">
    <source>
        <dbReference type="ARBA" id="ARBA00022989"/>
    </source>
</evidence>
<sequence length="414" mass="47484">MLNRLTIIAISASAWKMLGGPLTLIVISKLLNGYELGLYFTFISVAAIQQVFEMGISIALVQKYASRMNNQDYNRVLFKASLLLYSLLALFFVFFASIYGEFIFSIHFKDIKISWYLYVAVIALSLLLNPIYSWVEGQGAIEKTYRVKLLGSLVTYISLWLFVWQGYGIYSLVISQFFGVIIQFVFLHVIRIYNDTNISSSKNEIYNEIKGIYQFQFKLSLVWITGYFYWNSYNLIIFKYISPEVAGTFGLSFAIVNAISILSQTFLLVQRANIVKYVTENRLDIAKSIYRKSNIASCSVFVIASIVLIICKYKLSYIGPLSKILHINELSGLLIIGLLMTLIGNIATYCRTSGTEYLFSLSMSMNVVTPVISFLVVLISMNIGFLIYSVLFLHVIYMIVAIYMFKRFRREYRY</sequence>
<dbReference type="Pfam" id="PF13440">
    <property type="entry name" value="Polysacc_synt_3"/>
    <property type="match status" value="1"/>
</dbReference>
<dbReference type="GO" id="GO:0005886">
    <property type="term" value="C:plasma membrane"/>
    <property type="evidence" value="ECO:0007669"/>
    <property type="project" value="UniProtKB-SubCell"/>
</dbReference>
<evidence type="ECO:0000256" key="2">
    <source>
        <dbReference type="ARBA" id="ARBA00007430"/>
    </source>
</evidence>
<keyword evidence="3" id="KW-1003">Cell membrane</keyword>
<feature type="transmembrane region" description="Helical" evidence="7">
    <location>
        <begin position="330"/>
        <end position="350"/>
    </location>
</feature>
<keyword evidence="4 7" id="KW-0812">Transmembrane</keyword>
<evidence type="ECO:0000256" key="6">
    <source>
        <dbReference type="ARBA" id="ARBA00023136"/>
    </source>
</evidence>
<accession>A0A653KTN4</accession>
<name>A0A653KTN4_AERVE</name>
<comment type="similarity">
    <text evidence="2">Belongs to the polysaccharide synthase family.</text>
</comment>
<feature type="transmembrane region" description="Helical" evidence="7">
    <location>
        <begin position="211"/>
        <end position="230"/>
    </location>
</feature>
<keyword evidence="6 7" id="KW-0472">Membrane</keyword>
<evidence type="ECO:0000313" key="9">
    <source>
        <dbReference type="Proteomes" id="UP000439123"/>
    </source>
</evidence>
<dbReference type="InterPro" id="IPR050833">
    <property type="entry name" value="Poly_Biosynth_Transport"/>
</dbReference>
<dbReference type="PANTHER" id="PTHR30250">
    <property type="entry name" value="PST FAMILY PREDICTED COLANIC ACID TRANSPORTER"/>
    <property type="match status" value="1"/>
</dbReference>
<dbReference type="EMBL" id="CABWLC010000005">
    <property type="protein sequence ID" value="VXA82443.1"/>
    <property type="molecule type" value="Genomic_DNA"/>
</dbReference>
<proteinExistence type="inferred from homology"/>
<dbReference type="Proteomes" id="UP000439123">
    <property type="component" value="Unassembled WGS sequence"/>
</dbReference>
<gene>
    <name evidence="8" type="ORF">AERO8C_130030</name>
</gene>
<evidence type="ECO:0000256" key="1">
    <source>
        <dbReference type="ARBA" id="ARBA00004651"/>
    </source>
</evidence>
<feature type="transmembrane region" description="Helical" evidence="7">
    <location>
        <begin position="385"/>
        <end position="405"/>
    </location>
</feature>
<reference evidence="8 9" key="1">
    <citation type="submission" date="2019-10" db="EMBL/GenBank/DDBJ databases">
        <authorList>
            <person name="Karimi E."/>
        </authorList>
    </citation>
    <scope>NUCLEOTIDE SEQUENCE [LARGE SCALE GENOMIC DNA]</scope>
    <source>
        <strain evidence="8">Aeromonas sp. 8C</strain>
    </source>
</reference>
<feature type="transmembrane region" description="Helical" evidence="7">
    <location>
        <begin position="250"/>
        <end position="269"/>
    </location>
</feature>
<protein>
    <recommendedName>
        <fullName evidence="10">Oligosaccharide flippase family protein</fullName>
    </recommendedName>
</protein>
<feature type="transmembrane region" description="Helical" evidence="7">
    <location>
        <begin position="115"/>
        <end position="135"/>
    </location>
</feature>
<feature type="transmembrane region" description="Helical" evidence="7">
    <location>
        <begin position="7"/>
        <end position="27"/>
    </location>
</feature>
<feature type="transmembrane region" description="Helical" evidence="7">
    <location>
        <begin position="39"/>
        <end position="61"/>
    </location>
</feature>
<evidence type="ECO:0008006" key="10">
    <source>
        <dbReference type="Google" id="ProtNLM"/>
    </source>
</evidence>
<feature type="transmembrane region" description="Helical" evidence="7">
    <location>
        <begin position="289"/>
        <end position="310"/>
    </location>
</feature>
<evidence type="ECO:0000256" key="7">
    <source>
        <dbReference type="SAM" id="Phobius"/>
    </source>
</evidence>
<feature type="transmembrane region" description="Helical" evidence="7">
    <location>
        <begin position="169"/>
        <end position="190"/>
    </location>
</feature>
<keyword evidence="5 7" id="KW-1133">Transmembrane helix</keyword>
<evidence type="ECO:0000256" key="4">
    <source>
        <dbReference type="ARBA" id="ARBA00022692"/>
    </source>
</evidence>
<evidence type="ECO:0000313" key="8">
    <source>
        <dbReference type="EMBL" id="VXA82443.1"/>
    </source>
</evidence>